<organism evidence="2 3">
    <name type="scientific">Parasedimentitalea psychrophila</name>
    <dbReference type="NCBI Taxonomy" id="2997337"/>
    <lineage>
        <taxon>Bacteria</taxon>
        <taxon>Pseudomonadati</taxon>
        <taxon>Pseudomonadota</taxon>
        <taxon>Alphaproteobacteria</taxon>
        <taxon>Rhodobacterales</taxon>
        <taxon>Paracoccaceae</taxon>
        <taxon>Parasedimentitalea</taxon>
    </lineage>
</organism>
<dbReference type="Proteomes" id="UP001238334">
    <property type="component" value="Chromosome"/>
</dbReference>
<name>A0A9Y2L414_9RHOB</name>
<dbReference type="AlphaFoldDB" id="A0A9Y2L414"/>
<dbReference type="RefSeq" id="WP_270919190.1">
    <property type="nucleotide sequence ID" value="NZ_CP127247.1"/>
</dbReference>
<dbReference type="KEGG" id="ppso:QPJ95_09885"/>
<feature type="domain" description="Tyrosine specific protein phosphatases" evidence="1">
    <location>
        <begin position="113"/>
        <end position="164"/>
    </location>
</feature>
<evidence type="ECO:0000259" key="1">
    <source>
        <dbReference type="PROSITE" id="PS50056"/>
    </source>
</evidence>
<dbReference type="PROSITE" id="PS50056">
    <property type="entry name" value="TYR_PHOSPHATASE_2"/>
    <property type="match status" value="1"/>
</dbReference>
<dbReference type="Pfam" id="PF00782">
    <property type="entry name" value="DSPc"/>
    <property type="match status" value="1"/>
</dbReference>
<dbReference type="Gene3D" id="3.90.190.10">
    <property type="entry name" value="Protein tyrosine phosphatase superfamily"/>
    <property type="match status" value="1"/>
</dbReference>
<dbReference type="EMBL" id="CP127247">
    <property type="protein sequence ID" value="WIY27192.1"/>
    <property type="molecule type" value="Genomic_DNA"/>
</dbReference>
<accession>A0A9Y2L414</accession>
<dbReference type="InterPro" id="IPR000387">
    <property type="entry name" value="Tyr_Pase_dom"/>
</dbReference>
<dbReference type="InterPro" id="IPR029021">
    <property type="entry name" value="Prot-tyrosine_phosphatase-like"/>
</dbReference>
<gene>
    <name evidence="2" type="ORF">QPJ95_09885</name>
</gene>
<dbReference type="PANTHER" id="PTHR23339">
    <property type="entry name" value="TYROSINE SPECIFIC PROTEIN PHOSPHATASE AND DUAL SPECIFICITY PROTEIN PHOSPHATASE"/>
    <property type="match status" value="1"/>
</dbReference>
<dbReference type="InterPro" id="IPR050561">
    <property type="entry name" value="PTP"/>
</dbReference>
<protein>
    <submittedName>
        <fullName evidence="2">Protein-tyrosine phosphatase family protein</fullName>
    </submittedName>
</protein>
<dbReference type="PROSITE" id="PS00383">
    <property type="entry name" value="TYR_PHOSPHATASE_1"/>
    <property type="match status" value="1"/>
</dbReference>
<dbReference type="SUPFAM" id="SSF52799">
    <property type="entry name" value="(Phosphotyrosine protein) phosphatases II"/>
    <property type="match status" value="1"/>
</dbReference>
<proteinExistence type="predicted"/>
<reference evidence="2 3" key="1">
    <citation type="submission" date="2023-06" db="EMBL/GenBank/DDBJ databases">
        <title>Parasedimentitalea psychrophila sp. nov., a psychrophilic bacterium isolated from deep-sea sediment.</title>
        <authorList>
            <person name="Li A."/>
        </authorList>
    </citation>
    <scope>NUCLEOTIDE SEQUENCE [LARGE SCALE GENOMIC DNA]</scope>
    <source>
        <strain evidence="2 3">QS115</strain>
    </source>
</reference>
<keyword evidence="3" id="KW-1185">Reference proteome</keyword>
<evidence type="ECO:0000313" key="2">
    <source>
        <dbReference type="EMBL" id="WIY27192.1"/>
    </source>
</evidence>
<evidence type="ECO:0000313" key="3">
    <source>
        <dbReference type="Proteomes" id="UP001238334"/>
    </source>
</evidence>
<sequence>MQSEEIRPEGSALVIYALSVADGILALCPLPGAGGNYRGDLDHIHDWQPGLVISMTTEAEQVAVGGATLGSDIQSMASRWVHLPVSDFGTPSPDILTKWSSVSHMARKALVGGGRVLVHCRGGCGRSGMVVLRLMIECGEAPETALSRLRAVRPCAVETPEQMKWACGRRRRAQG</sequence>
<dbReference type="InterPro" id="IPR016130">
    <property type="entry name" value="Tyr_Pase_AS"/>
</dbReference>
<dbReference type="InterPro" id="IPR000340">
    <property type="entry name" value="Dual-sp_phosphatase_cat-dom"/>
</dbReference>